<dbReference type="AlphaFoldDB" id="A0A927C3V9"/>
<proteinExistence type="predicted"/>
<sequence>MNIRLGTFLFGDDDNYVTASIEPVKPAFRESIGRVVDGGRLRVQTIDAEPEGPAFDLLLENTSEDRWKLTAAVGAKLARHLAEEHDRYARQPFFMAFEHEQFGRLYFEPVSPAQQQEGIAFSLSTRPADPKTAQSLTIGSQEDLEAFLIANRLNGGVRWMPNQPELAAAVHQGKDDALAVANAQREYAAGVIWDFDARMEEAAEFESANLAAVRPDIYSFHV</sequence>
<accession>A0A927C3V9</accession>
<evidence type="ECO:0000313" key="1">
    <source>
        <dbReference type="EMBL" id="MBD2860334.1"/>
    </source>
</evidence>
<dbReference type="Proteomes" id="UP000610558">
    <property type="component" value="Unassembled WGS sequence"/>
</dbReference>
<reference evidence="1" key="1">
    <citation type="submission" date="2020-09" db="EMBL/GenBank/DDBJ databases">
        <authorList>
            <person name="Yoon J.-W."/>
        </authorList>
    </citation>
    <scope>NUCLEOTIDE SEQUENCE</scope>
    <source>
        <strain evidence="1">KMU-158</strain>
    </source>
</reference>
<protein>
    <submittedName>
        <fullName evidence="1">Uncharacterized protein</fullName>
    </submittedName>
</protein>
<organism evidence="1 2">
    <name type="scientific">Spongiibacter pelagi</name>
    <dbReference type="NCBI Taxonomy" id="2760804"/>
    <lineage>
        <taxon>Bacteria</taxon>
        <taxon>Pseudomonadati</taxon>
        <taxon>Pseudomonadota</taxon>
        <taxon>Gammaproteobacteria</taxon>
        <taxon>Cellvibrionales</taxon>
        <taxon>Spongiibacteraceae</taxon>
        <taxon>Spongiibacter</taxon>
    </lineage>
</organism>
<keyword evidence="2" id="KW-1185">Reference proteome</keyword>
<dbReference type="RefSeq" id="WP_190766993.1">
    <property type="nucleotide sequence ID" value="NZ_JACXLD010000030.1"/>
</dbReference>
<dbReference type="EMBL" id="JACXLD010000030">
    <property type="protein sequence ID" value="MBD2860334.1"/>
    <property type="molecule type" value="Genomic_DNA"/>
</dbReference>
<evidence type="ECO:0000313" key="2">
    <source>
        <dbReference type="Proteomes" id="UP000610558"/>
    </source>
</evidence>
<comment type="caution">
    <text evidence="1">The sequence shown here is derived from an EMBL/GenBank/DDBJ whole genome shotgun (WGS) entry which is preliminary data.</text>
</comment>
<name>A0A927C3V9_9GAMM</name>
<gene>
    <name evidence="1" type="ORF">IB286_15170</name>
</gene>